<dbReference type="InterPro" id="IPR036779">
    <property type="entry name" value="LysM_dom_sf"/>
</dbReference>
<protein>
    <submittedName>
        <fullName evidence="3">LysM peptidoglycan-binding domain-containing protein</fullName>
    </submittedName>
</protein>
<feature type="region of interest" description="Disordered" evidence="1">
    <location>
        <begin position="108"/>
        <end position="144"/>
    </location>
</feature>
<comment type="caution">
    <text evidence="3">The sequence shown here is derived from an EMBL/GenBank/DDBJ whole genome shotgun (WGS) entry which is preliminary data.</text>
</comment>
<dbReference type="EMBL" id="JASHIF010000007">
    <property type="protein sequence ID" value="MDI9859115.1"/>
    <property type="molecule type" value="Genomic_DNA"/>
</dbReference>
<gene>
    <name evidence="3" type="ORF">QM524_07845</name>
</gene>
<dbReference type="PANTHER" id="PTHR33734">
    <property type="entry name" value="LYSM DOMAIN-CONTAINING GPI-ANCHORED PROTEIN 2"/>
    <property type="match status" value="1"/>
</dbReference>
<feature type="domain" description="LysM" evidence="2">
    <location>
        <begin position="56"/>
        <end position="99"/>
    </location>
</feature>
<evidence type="ECO:0000313" key="4">
    <source>
        <dbReference type="Proteomes" id="UP001236507"/>
    </source>
</evidence>
<feature type="region of interest" description="Disordered" evidence="1">
    <location>
        <begin position="206"/>
        <end position="244"/>
    </location>
</feature>
<evidence type="ECO:0000256" key="1">
    <source>
        <dbReference type="SAM" id="MobiDB-lite"/>
    </source>
</evidence>
<accession>A0ABT6Y6C0</accession>
<dbReference type="CDD" id="cd00118">
    <property type="entry name" value="LysM"/>
    <property type="match status" value="2"/>
</dbReference>
<dbReference type="RefSeq" id="WP_283344141.1">
    <property type="nucleotide sequence ID" value="NZ_JASHIF010000007.1"/>
</dbReference>
<name>A0ABT6Y6C0_9BACT</name>
<dbReference type="PANTHER" id="PTHR33734:SF22">
    <property type="entry name" value="MEMBRANE-BOUND LYTIC MUREIN TRANSGLYCOSYLASE D"/>
    <property type="match status" value="1"/>
</dbReference>
<evidence type="ECO:0000313" key="3">
    <source>
        <dbReference type="EMBL" id="MDI9859115.1"/>
    </source>
</evidence>
<dbReference type="PROSITE" id="PS51782">
    <property type="entry name" value="LYSM"/>
    <property type="match status" value="2"/>
</dbReference>
<evidence type="ECO:0000259" key="2">
    <source>
        <dbReference type="PROSITE" id="PS51782"/>
    </source>
</evidence>
<dbReference type="SUPFAM" id="SSF54106">
    <property type="entry name" value="LysM domain"/>
    <property type="match status" value="2"/>
</dbReference>
<sequence>MLRTKANYTVMSSIKKSLSELTFTCLVLTGSTVVAEAKEVVKDSLGLIREGDKTFVKYKVDPKQTLFSIVKRFGSNVPEYKAANPGAPDGIKVGDILKIPYNRTLRNLGGSPAASVPPRKVDPAPQYPTTPPQQTSPSNTGGPKMVTHLVEPGQSLYGIASKYHIAVADVRKWNSLSSDNLEVGQVLIIDPTEASKRNNTEARNFIQKVDVQPNYPTAPSNPQPTTPVSTSESDVKLSSEVSRSQSGYKKTIETGLAELIDVEDKSGKYLALHRTAPVGTLVNVKNVANGQSIWVKVIGRLPDLGTDKVVIKLSPRAFEKLNPVDKRIKAEINYMTP</sequence>
<proteinExistence type="predicted"/>
<dbReference type="InterPro" id="IPR036908">
    <property type="entry name" value="RlpA-like_sf"/>
</dbReference>
<dbReference type="Gene3D" id="3.10.350.10">
    <property type="entry name" value="LysM domain"/>
    <property type="match status" value="2"/>
</dbReference>
<feature type="domain" description="LysM" evidence="2">
    <location>
        <begin position="146"/>
        <end position="189"/>
    </location>
</feature>
<organism evidence="3 4">
    <name type="scientific">Flectobacillus roseus</name>
    <dbReference type="NCBI Taxonomy" id="502259"/>
    <lineage>
        <taxon>Bacteria</taxon>
        <taxon>Pseudomonadati</taxon>
        <taxon>Bacteroidota</taxon>
        <taxon>Cytophagia</taxon>
        <taxon>Cytophagales</taxon>
        <taxon>Flectobacillaceae</taxon>
        <taxon>Flectobacillus</taxon>
    </lineage>
</organism>
<dbReference type="Gene3D" id="2.40.40.10">
    <property type="entry name" value="RlpA-like domain"/>
    <property type="match status" value="1"/>
</dbReference>
<keyword evidence="4" id="KW-1185">Reference proteome</keyword>
<dbReference type="InterPro" id="IPR018392">
    <property type="entry name" value="LysM"/>
</dbReference>
<dbReference type="Proteomes" id="UP001236507">
    <property type="component" value="Unassembled WGS sequence"/>
</dbReference>
<dbReference type="Pfam" id="PF01476">
    <property type="entry name" value="LysM"/>
    <property type="match status" value="2"/>
</dbReference>
<dbReference type="SMART" id="SM00257">
    <property type="entry name" value="LysM"/>
    <property type="match status" value="2"/>
</dbReference>
<reference evidence="3 4" key="1">
    <citation type="submission" date="2023-05" db="EMBL/GenBank/DDBJ databases">
        <title>Novel species of genus Flectobacillus isolated from stream in China.</title>
        <authorList>
            <person name="Lu H."/>
        </authorList>
    </citation>
    <scope>NUCLEOTIDE SEQUENCE [LARGE SCALE GENOMIC DNA]</scope>
    <source>
        <strain evidence="3 4">KCTC 42575</strain>
    </source>
</reference>